<dbReference type="SMART" id="SM00060">
    <property type="entry name" value="FN3"/>
    <property type="match status" value="8"/>
</dbReference>
<dbReference type="Pfam" id="PF03382">
    <property type="entry name" value="DUF285"/>
    <property type="match status" value="2"/>
</dbReference>
<keyword evidence="1" id="KW-0326">Glycosidase</keyword>
<keyword evidence="7" id="KW-1185">Reference proteome</keyword>
<dbReference type="PANTHER" id="PTHR47135">
    <property type="entry name" value="FIBRONECTIN TYPE III DOMAIN-CONTAINING PROTEIN 7"/>
    <property type="match status" value="1"/>
</dbReference>
<dbReference type="Pfam" id="PF12389">
    <property type="entry name" value="Peptidase_M73"/>
    <property type="match status" value="1"/>
</dbReference>
<dbReference type="Gene3D" id="2.60.40.10">
    <property type="entry name" value="Immunoglobulins"/>
    <property type="match status" value="7"/>
</dbReference>
<evidence type="ECO:0000256" key="2">
    <source>
        <dbReference type="ARBA" id="ARBA00023326"/>
    </source>
</evidence>
<keyword evidence="2" id="KW-0624">Polysaccharide degradation</keyword>
<feature type="domain" description="Fibronectin type-III" evidence="4">
    <location>
        <begin position="431"/>
        <end position="510"/>
    </location>
</feature>
<dbReference type="PROSITE" id="PS50093">
    <property type="entry name" value="PKD"/>
    <property type="match status" value="1"/>
</dbReference>
<dbReference type="GO" id="GO:0016798">
    <property type="term" value="F:hydrolase activity, acting on glycosyl bonds"/>
    <property type="evidence" value="ECO:0007669"/>
    <property type="project" value="UniProtKB-KW"/>
</dbReference>
<dbReference type="SUPFAM" id="SSF49299">
    <property type="entry name" value="PKD domain"/>
    <property type="match status" value="1"/>
</dbReference>
<evidence type="ECO:0000256" key="1">
    <source>
        <dbReference type="ARBA" id="ARBA00023295"/>
    </source>
</evidence>
<dbReference type="InterPro" id="IPR013783">
    <property type="entry name" value="Ig-like_fold"/>
</dbReference>
<dbReference type="InterPro" id="IPR022121">
    <property type="entry name" value="Peptidase_M73_camelysin"/>
</dbReference>
<dbReference type="EMBL" id="BJVQ01000029">
    <property type="protein sequence ID" value="GEL47100.1"/>
    <property type="molecule type" value="Genomic_DNA"/>
</dbReference>
<name>A0A511FCW6_9CELL</name>
<dbReference type="PANTHER" id="PTHR47135:SF1">
    <property type="entry name" value="FIBRONECTIN TYPE III DOMAIN-CONTAINING PROTEIN 7"/>
    <property type="match status" value="1"/>
</dbReference>
<dbReference type="InterPro" id="IPR035986">
    <property type="entry name" value="PKD_dom_sf"/>
</dbReference>
<evidence type="ECO:0000259" key="4">
    <source>
        <dbReference type="PROSITE" id="PS50853"/>
    </source>
</evidence>
<dbReference type="CDD" id="cd00063">
    <property type="entry name" value="FN3"/>
    <property type="match status" value="5"/>
</dbReference>
<dbReference type="EMBL" id="JACHDN010000001">
    <property type="protein sequence ID" value="MBB5474660.1"/>
    <property type="molecule type" value="Genomic_DNA"/>
</dbReference>
<dbReference type="NCBIfam" id="TIGR02167">
    <property type="entry name" value="Liste_lipo_26"/>
    <property type="match status" value="3"/>
</dbReference>
<feature type="domain" description="Fibronectin type-III" evidence="4">
    <location>
        <begin position="246"/>
        <end position="347"/>
    </location>
</feature>
<dbReference type="GO" id="GO:0000272">
    <property type="term" value="P:polysaccharide catabolic process"/>
    <property type="evidence" value="ECO:0007669"/>
    <property type="project" value="UniProtKB-KW"/>
</dbReference>
<evidence type="ECO:0000313" key="8">
    <source>
        <dbReference type="Proteomes" id="UP000564629"/>
    </source>
</evidence>
<evidence type="ECO:0000313" key="6">
    <source>
        <dbReference type="EMBL" id="MBB5474660.1"/>
    </source>
</evidence>
<accession>A0A511FCW6</accession>
<evidence type="ECO:0000313" key="5">
    <source>
        <dbReference type="EMBL" id="GEL47100.1"/>
    </source>
</evidence>
<dbReference type="SUPFAM" id="SSF49265">
    <property type="entry name" value="Fibronectin type III"/>
    <property type="match status" value="4"/>
</dbReference>
<dbReference type="PROSITE" id="PS50853">
    <property type="entry name" value="FN3"/>
    <property type="match status" value="3"/>
</dbReference>
<dbReference type="Pfam" id="PF00041">
    <property type="entry name" value="fn3"/>
    <property type="match status" value="1"/>
</dbReference>
<proteinExistence type="predicted"/>
<dbReference type="InterPro" id="IPR000601">
    <property type="entry name" value="PKD_dom"/>
</dbReference>
<dbReference type="Proteomes" id="UP000564629">
    <property type="component" value="Unassembled WGS sequence"/>
</dbReference>
<dbReference type="InterPro" id="IPR011889">
    <property type="entry name" value="Liste_lipo_26"/>
</dbReference>
<dbReference type="AlphaFoldDB" id="A0A511FCW6"/>
<dbReference type="RefSeq" id="WP_146837909.1">
    <property type="nucleotide sequence ID" value="NZ_BJVQ01000029.1"/>
</dbReference>
<keyword evidence="1" id="KW-0378">Hydrolase</keyword>
<reference evidence="5 7" key="1">
    <citation type="submission" date="2019-07" db="EMBL/GenBank/DDBJ databases">
        <title>Whole genome shotgun sequence of Cellulomonas hominis NBRC 16055.</title>
        <authorList>
            <person name="Hosoyama A."/>
            <person name="Uohara A."/>
            <person name="Ohji S."/>
            <person name="Ichikawa N."/>
        </authorList>
    </citation>
    <scope>NUCLEOTIDE SEQUENCE [LARGE SCALE GENOMIC DNA]</scope>
    <source>
        <strain evidence="5 7">NBRC 16055</strain>
    </source>
</reference>
<keyword evidence="2" id="KW-0119">Carbohydrate metabolism</keyword>
<feature type="domain" description="PKD" evidence="3">
    <location>
        <begin position="861"/>
        <end position="899"/>
    </location>
</feature>
<evidence type="ECO:0000259" key="3">
    <source>
        <dbReference type="PROSITE" id="PS50093"/>
    </source>
</evidence>
<comment type="caution">
    <text evidence="5">The sequence shown here is derived from an EMBL/GenBank/DDBJ whole genome shotgun (WGS) entry which is preliminary data.</text>
</comment>
<dbReference type="InterPro" id="IPR036116">
    <property type="entry name" value="FN3_sf"/>
</dbReference>
<dbReference type="OrthoDB" id="5195810at2"/>
<dbReference type="InterPro" id="IPR005046">
    <property type="entry name" value="DUF285"/>
</dbReference>
<protein>
    <submittedName>
        <fullName evidence="6">Surface protein</fullName>
    </submittedName>
</protein>
<dbReference type="InterPro" id="IPR003961">
    <property type="entry name" value="FN3_dom"/>
</dbReference>
<evidence type="ECO:0000313" key="7">
    <source>
        <dbReference type="Proteomes" id="UP000321723"/>
    </source>
</evidence>
<organism evidence="5 7">
    <name type="scientific">Cellulomonas hominis</name>
    <dbReference type="NCBI Taxonomy" id="156981"/>
    <lineage>
        <taxon>Bacteria</taxon>
        <taxon>Bacillati</taxon>
        <taxon>Actinomycetota</taxon>
        <taxon>Actinomycetes</taxon>
        <taxon>Micrococcales</taxon>
        <taxon>Cellulomonadaceae</taxon>
        <taxon>Cellulomonas</taxon>
    </lineage>
</organism>
<dbReference type="Proteomes" id="UP000321723">
    <property type="component" value="Unassembled WGS sequence"/>
</dbReference>
<sequence length="1222" mass="124573">MSTTSASRRRSRAALTAAAVLGGSALLGTFALYHDVEVVRDNDFTSGVLDIGLEDQEFHFTAAGMAPGDEVLDRVRVVNQGTVPMFWNTSVTVAEGAEMATRLATATYPVDDATACTAQALVDVDPMIAKDGFAGVGDVAGPSTARVLDVGEHQDLCLRVGFDRDATAALSGTAANLTWVFDGSQMTQPPAPEHLRVLSTAGTTSVIEWEPVPTAESYEVDGALTADIAGTSAVVTTPGGQTTDLRVRSLNRVATSDWSAPTQVTGQLATPQDLQSTTEGSSVTISWPAVAGAERYELDGAAGATIDGTSATFTGAPGTRASVRVRAVNAAGASEWSEPVEVAFDLDKVTGLRVVSAQGASDVVLTWDAVPFATGYLVDGTGAPEPVATTDTTLSFAAAPGTALDLSVRATLGDLVGAATQPVRTGVATTAPNGLRVTKVEGTIVSVAWDASPNATGYDLNGAASGVTYDGTSATFTGTPGDTYTLTVTASSPGGTSTASSPATATLAPPTPTGVAASVSGTTVTVSWNPSNGATSYLIGGFGGEITYAGTTATFSGVPGATYTSLAVGAVNAGGMSNASAPAGAVSVAPAAPTGVIAVVNGQTVNVSWSASSGATSYVLTGGNGTITYAGPSATFTGTAGETYALQVRAVNAGGQGAPSAPATATIAPPVPTGLAATQTSEGWGVDTWWNAANGATSYELVGYDERGTPYYYDGTRASFDAMPGTTYTLQVRAVNAGGKSALSPAVAVTTQPMTPATPTASVSGNTITVEWGAVKGATSYAVTGANDSLVVGANSATFTAVPGTTYSIRVAARNTGGTSAPSDAVEVVVPNTMTMTYKTTTANAVVELPIYGVTTAGTIDWGDGTVEPLTTEYRPSIQPGPSHTFTAAGTYTVSVNASFDTFGKSSRALGVEYLTAVTRWDDGTGTVDLFNAFLYATTLQSVVEPPPTVTSLSGTFQKATSFNGDISGWDTSNITQMSNTFNGATAFNQPIGSWNTSKVTTMTGMFTSAAAFNQPIGSWDTSKVTSMTGMFTSATSFNRPLSTWDTSNVTSLTMTFMGATSFNQSLSSWNTAKVTSLMGTFSNATAFNGSLAGWNTANVTNMSDTFNGATVFNQPLSTWNTGKVTTLMSTFANAKAFNSSLAGWSTANVTNMSDTFNGAIVFNQAIGSWDTAKATNMSRTFTGAAKFNQNLSGWNVAKVTSHDMFDSSATAWVLARPTFPS</sequence>
<gene>
    <name evidence="5" type="ORF">CHO01_22160</name>
    <name evidence="6" type="ORF">HNR08_003396</name>
</gene>
<reference evidence="6 8" key="2">
    <citation type="submission" date="2020-08" db="EMBL/GenBank/DDBJ databases">
        <title>Sequencing the genomes of 1000 actinobacteria strains.</title>
        <authorList>
            <person name="Klenk H.-P."/>
        </authorList>
    </citation>
    <scope>NUCLEOTIDE SEQUENCE [LARGE SCALE GENOMIC DNA]</scope>
    <source>
        <strain evidence="6 8">DSM 9581</strain>
    </source>
</reference>
<feature type="domain" description="Fibronectin type-III" evidence="4">
    <location>
        <begin position="589"/>
        <end position="670"/>
    </location>
</feature>